<dbReference type="InterPro" id="IPR051257">
    <property type="entry name" value="Diverse_CBS-Domain"/>
</dbReference>
<keyword evidence="5" id="KW-1185">Reference proteome</keyword>
<dbReference type="PANTHER" id="PTHR43080">
    <property type="entry name" value="CBS DOMAIN-CONTAINING PROTEIN CBSX3, MITOCHONDRIAL"/>
    <property type="match status" value="1"/>
</dbReference>
<evidence type="ECO:0000313" key="4">
    <source>
        <dbReference type="EMBL" id="BBP43290.1"/>
    </source>
</evidence>
<proteinExistence type="predicted"/>
<evidence type="ECO:0000256" key="2">
    <source>
        <dbReference type="PROSITE-ProRule" id="PRU00703"/>
    </source>
</evidence>
<dbReference type="InterPro" id="IPR000644">
    <property type="entry name" value="CBS_dom"/>
</dbReference>
<dbReference type="Proteomes" id="UP000501466">
    <property type="component" value="Chromosome"/>
</dbReference>
<dbReference type="InterPro" id="IPR046342">
    <property type="entry name" value="CBS_dom_sf"/>
</dbReference>
<evidence type="ECO:0000259" key="3">
    <source>
        <dbReference type="PROSITE" id="PS51371"/>
    </source>
</evidence>
<dbReference type="SUPFAM" id="SSF54631">
    <property type="entry name" value="CBS-domain pair"/>
    <property type="match status" value="1"/>
</dbReference>
<dbReference type="Gene3D" id="3.10.580.10">
    <property type="entry name" value="CBS-domain"/>
    <property type="match status" value="1"/>
</dbReference>
<reference evidence="5" key="1">
    <citation type="submission" date="2019-11" db="EMBL/GenBank/DDBJ databases">
        <title>Isolation and characterization of two novel species in the genus Thiomicrorhabdus.</title>
        <authorList>
            <person name="Mochizuki J."/>
            <person name="Kojima H."/>
            <person name="Fukui M."/>
        </authorList>
    </citation>
    <scope>NUCLEOTIDE SEQUENCE [LARGE SCALE GENOMIC DNA]</scope>
    <source>
        <strain evidence="5">AkT22</strain>
    </source>
</reference>
<accession>A0A6F8PMR4</accession>
<gene>
    <name evidence="4" type="ORF">THMIRHAT_10360</name>
</gene>
<dbReference type="SMART" id="SM00116">
    <property type="entry name" value="CBS"/>
    <property type="match status" value="2"/>
</dbReference>
<dbReference type="PANTHER" id="PTHR43080:SF2">
    <property type="entry name" value="CBS DOMAIN-CONTAINING PROTEIN"/>
    <property type="match status" value="1"/>
</dbReference>
<evidence type="ECO:0000256" key="1">
    <source>
        <dbReference type="ARBA" id="ARBA00023122"/>
    </source>
</evidence>
<evidence type="ECO:0000313" key="5">
    <source>
        <dbReference type="Proteomes" id="UP000501466"/>
    </source>
</evidence>
<organism evidence="4 5">
    <name type="scientific">Thiosulfativibrio zosterae</name>
    <dbReference type="NCBI Taxonomy" id="2675053"/>
    <lineage>
        <taxon>Bacteria</taxon>
        <taxon>Pseudomonadati</taxon>
        <taxon>Pseudomonadota</taxon>
        <taxon>Gammaproteobacteria</taxon>
        <taxon>Thiotrichales</taxon>
        <taxon>Piscirickettsiaceae</taxon>
        <taxon>Thiosulfativibrio</taxon>
    </lineage>
</organism>
<dbReference type="AlphaFoldDB" id="A0A6F8PMR4"/>
<dbReference type="PROSITE" id="PS51371">
    <property type="entry name" value="CBS"/>
    <property type="match status" value="2"/>
</dbReference>
<dbReference type="KEGG" id="tzo:THMIRHAT_10360"/>
<dbReference type="RefSeq" id="WP_173291107.1">
    <property type="nucleotide sequence ID" value="NZ_AP021888.1"/>
</dbReference>
<protein>
    <recommendedName>
        <fullName evidence="3">CBS domain-containing protein</fullName>
    </recommendedName>
</protein>
<feature type="domain" description="CBS" evidence="3">
    <location>
        <begin position="152"/>
        <end position="208"/>
    </location>
</feature>
<sequence>MMFMVYSPEGSNAVSPGQLHAALKVDPSKKVNPVQRSELEQMHLEAEDAAKKQLQNRAALKHYQSTQNVDHERHIVVKAFEIMSQPVVTVDKRMSIADAWQFMQAKKIHHLPVLENQQLIGLCSSSCILSRAILDKTGALEEIKNETVEQVMVKEVVTTHRNMDIRKIALVMSEYGFGCLPIMSETESILGIVTLSDIVRRVAAEPPLGLYA</sequence>
<dbReference type="Pfam" id="PF00571">
    <property type="entry name" value="CBS"/>
    <property type="match status" value="2"/>
</dbReference>
<feature type="domain" description="CBS" evidence="3">
    <location>
        <begin position="83"/>
        <end position="142"/>
    </location>
</feature>
<keyword evidence="1 2" id="KW-0129">CBS domain</keyword>
<dbReference type="EMBL" id="AP021888">
    <property type="protein sequence ID" value="BBP43290.1"/>
    <property type="molecule type" value="Genomic_DNA"/>
</dbReference>
<name>A0A6F8PMR4_9GAMM</name>